<dbReference type="Gene3D" id="3.30.1950.10">
    <property type="entry name" value="wza like domain"/>
    <property type="match status" value="1"/>
</dbReference>
<dbReference type="AlphaFoldDB" id="A0AA96WYR0"/>
<evidence type="ECO:0000256" key="10">
    <source>
        <dbReference type="ARBA" id="ARBA00023114"/>
    </source>
</evidence>
<dbReference type="InterPro" id="IPR049712">
    <property type="entry name" value="Poly_export"/>
</dbReference>
<keyword evidence="4" id="KW-1134">Transmembrane beta strand</keyword>
<evidence type="ECO:0000256" key="6">
    <source>
        <dbReference type="ARBA" id="ARBA00022692"/>
    </source>
</evidence>
<dbReference type="Pfam" id="PF22461">
    <property type="entry name" value="SLBB_2"/>
    <property type="match status" value="1"/>
</dbReference>
<keyword evidence="9" id="KW-0406">Ion transport</keyword>
<evidence type="ECO:0000256" key="11">
    <source>
        <dbReference type="ARBA" id="ARBA00023136"/>
    </source>
</evidence>
<comment type="subcellular location">
    <subcellularLocation>
        <location evidence="1">Cell outer membrane</location>
        <topology evidence="1">Multi-pass membrane protein</topology>
    </subcellularLocation>
</comment>
<dbReference type="InterPro" id="IPR054765">
    <property type="entry name" value="SLBB_dom"/>
</dbReference>
<dbReference type="InterPro" id="IPR003715">
    <property type="entry name" value="Poly_export_N"/>
</dbReference>
<evidence type="ECO:0000256" key="8">
    <source>
        <dbReference type="ARBA" id="ARBA00023047"/>
    </source>
</evidence>
<dbReference type="InterPro" id="IPR019554">
    <property type="entry name" value="Soluble_ligand-bd"/>
</dbReference>
<evidence type="ECO:0000259" key="15">
    <source>
        <dbReference type="Pfam" id="PF02563"/>
    </source>
</evidence>
<keyword evidence="11" id="KW-0472">Membrane</keyword>
<comment type="similarity">
    <text evidence="2">Belongs to the BexD/CtrA/VexA family.</text>
</comment>
<evidence type="ECO:0000256" key="13">
    <source>
        <dbReference type="ARBA" id="ARBA00023237"/>
    </source>
</evidence>
<keyword evidence="6" id="KW-0812">Transmembrane</keyword>
<evidence type="ECO:0000256" key="9">
    <source>
        <dbReference type="ARBA" id="ARBA00023065"/>
    </source>
</evidence>
<dbReference type="GO" id="GO:0015159">
    <property type="term" value="F:polysaccharide transmembrane transporter activity"/>
    <property type="evidence" value="ECO:0007669"/>
    <property type="project" value="InterPro"/>
</dbReference>
<evidence type="ECO:0000256" key="2">
    <source>
        <dbReference type="ARBA" id="ARBA00009450"/>
    </source>
</evidence>
<dbReference type="Pfam" id="PF02563">
    <property type="entry name" value="Poly_export"/>
    <property type="match status" value="1"/>
</dbReference>
<keyword evidence="10" id="KW-0626">Porin</keyword>
<dbReference type="GO" id="GO:0015288">
    <property type="term" value="F:porin activity"/>
    <property type="evidence" value="ECO:0007669"/>
    <property type="project" value="UniProtKB-KW"/>
</dbReference>
<dbReference type="PANTHER" id="PTHR33619:SF3">
    <property type="entry name" value="POLYSACCHARIDE EXPORT PROTEIN GFCE-RELATED"/>
    <property type="match status" value="1"/>
</dbReference>
<evidence type="ECO:0000256" key="14">
    <source>
        <dbReference type="ARBA" id="ARBA00023288"/>
    </source>
</evidence>
<accession>A0AA96WYR0</accession>
<sequence>MTVASILPARSQSPMLPGRVRTAPLPLMRSAPQSPVVVDNPNQYALGSGDQVQINVVNYDEVTSASTVMPDGTITLPLIGSLNVAGMTTEQLARQLQVRWNRYLINPSVTVSLTARRPVTVSVSGEVQRPGPRKFNSSDGNANLMAAVAAAGGITRNADISAVTIKRRMPGNMVKNLTFNLWDTVNSDQIPEDLALQDGDAISIPKLVAGATVDRRLVARSSLAANTVRVRVVGEVKQPGEVQVPPDSSLSSAVAIAGGPTNDAKLDDVTFVRVNEQGTIEQKKMDLSSLNDQIQVQEGDVLMVPKKPAARALDTVGRVIGPFGFLLRLFTGF</sequence>
<feature type="domain" description="Polysaccharide export protein N-terminal" evidence="15">
    <location>
        <begin position="40"/>
        <end position="113"/>
    </location>
</feature>
<evidence type="ECO:0000259" key="16">
    <source>
        <dbReference type="Pfam" id="PF10531"/>
    </source>
</evidence>
<dbReference type="RefSeq" id="WP_316428218.1">
    <property type="nucleotide sequence ID" value="NZ_CP130144.1"/>
</dbReference>
<evidence type="ECO:0000313" key="18">
    <source>
        <dbReference type="EMBL" id="WNZ47623.1"/>
    </source>
</evidence>
<keyword evidence="7" id="KW-0732">Signal</keyword>
<keyword evidence="8" id="KW-0625">Polysaccharide transport</keyword>
<proteinExistence type="inferred from homology"/>
<keyword evidence="13" id="KW-0998">Cell outer membrane</keyword>
<reference evidence="18" key="2">
    <citation type="submission" date="2023-07" db="EMBL/GenBank/DDBJ databases">
        <authorList>
            <person name="Bai X.-H."/>
            <person name="Wang H.-H."/>
            <person name="Wang J."/>
            <person name="Ma M.-Y."/>
            <person name="Hu H.-H."/>
            <person name="Song Z.-L."/>
            <person name="Ma H.-G."/>
            <person name="Fan Y."/>
            <person name="Du C.-Y."/>
            <person name="Xu J.-C."/>
        </authorList>
    </citation>
    <scope>NUCLEOTIDE SEQUENCE</scope>
    <source>
        <strain evidence="18">CZ1</strain>
    </source>
</reference>
<evidence type="ECO:0000256" key="5">
    <source>
        <dbReference type="ARBA" id="ARBA00022597"/>
    </source>
</evidence>
<evidence type="ECO:0000256" key="3">
    <source>
        <dbReference type="ARBA" id="ARBA00022448"/>
    </source>
</evidence>
<dbReference type="GO" id="GO:0006811">
    <property type="term" value="P:monoatomic ion transport"/>
    <property type="evidence" value="ECO:0007669"/>
    <property type="project" value="UniProtKB-KW"/>
</dbReference>
<gene>
    <name evidence="18" type="ORF">Q2T42_07235</name>
</gene>
<evidence type="ECO:0000256" key="1">
    <source>
        <dbReference type="ARBA" id="ARBA00004571"/>
    </source>
</evidence>
<dbReference type="Pfam" id="PF10531">
    <property type="entry name" value="SLBB"/>
    <property type="match status" value="1"/>
</dbReference>
<feature type="domain" description="SLBB" evidence="17">
    <location>
        <begin position="121"/>
        <end position="203"/>
    </location>
</feature>
<dbReference type="Gene3D" id="3.10.560.10">
    <property type="entry name" value="Outer membrane lipoprotein wza domain like"/>
    <property type="match status" value="2"/>
</dbReference>
<evidence type="ECO:0000256" key="4">
    <source>
        <dbReference type="ARBA" id="ARBA00022452"/>
    </source>
</evidence>
<evidence type="ECO:0000256" key="12">
    <source>
        <dbReference type="ARBA" id="ARBA00023139"/>
    </source>
</evidence>
<keyword evidence="12" id="KW-0564">Palmitate</keyword>
<name>A0AA96WYR0_LEPBY</name>
<dbReference type="EMBL" id="CP130144">
    <property type="protein sequence ID" value="WNZ47623.1"/>
    <property type="molecule type" value="Genomic_DNA"/>
</dbReference>
<reference evidence="18" key="1">
    <citation type="journal article" date="2023" name="Plants (Basel)">
        <title>Genomic Analysis of Leptolyngbya boryana CZ1 Reveals Efficient Carbon Fixation Modules.</title>
        <authorList>
            <person name="Bai X."/>
            <person name="Wang H."/>
            <person name="Cheng W."/>
            <person name="Wang J."/>
            <person name="Ma M."/>
            <person name="Hu H."/>
            <person name="Song Z."/>
            <person name="Ma H."/>
            <person name="Fan Y."/>
            <person name="Du C."/>
            <person name="Xu J."/>
        </authorList>
    </citation>
    <scope>NUCLEOTIDE SEQUENCE</scope>
    <source>
        <strain evidence="18">CZ1</strain>
    </source>
</reference>
<dbReference type="PANTHER" id="PTHR33619">
    <property type="entry name" value="POLYSACCHARIDE EXPORT PROTEIN GFCE-RELATED"/>
    <property type="match status" value="1"/>
</dbReference>
<evidence type="ECO:0000259" key="17">
    <source>
        <dbReference type="Pfam" id="PF22461"/>
    </source>
</evidence>
<evidence type="ECO:0000256" key="7">
    <source>
        <dbReference type="ARBA" id="ARBA00022729"/>
    </source>
</evidence>
<protein>
    <submittedName>
        <fullName evidence="18">Polysaccharide biosynthesis/export family protein</fullName>
    </submittedName>
</protein>
<organism evidence="18">
    <name type="scientific">Leptolyngbya boryana CZ1</name>
    <dbReference type="NCBI Taxonomy" id="3060204"/>
    <lineage>
        <taxon>Bacteria</taxon>
        <taxon>Bacillati</taxon>
        <taxon>Cyanobacteriota</taxon>
        <taxon>Cyanophyceae</taxon>
        <taxon>Leptolyngbyales</taxon>
        <taxon>Leptolyngbyaceae</taxon>
        <taxon>Leptolyngbya group</taxon>
        <taxon>Leptolyngbya</taxon>
    </lineage>
</organism>
<keyword evidence="14" id="KW-0449">Lipoprotein</keyword>
<keyword evidence="3" id="KW-0813">Transport</keyword>
<dbReference type="GO" id="GO:0009279">
    <property type="term" value="C:cell outer membrane"/>
    <property type="evidence" value="ECO:0007669"/>
    <property type="project" value="UniProtKB-SubCell"/>
</dbReference>
<feature type="domain" description="Soluble ligand binding" evidence="16">
    <location>
        <begin position="229"/>
        <end position="280"/>
    </location>
</feature>
<dbReference type="GO" id="GO:0046930">
    <property type="term" value="C:pore complex"/>
    <property type="evidence" value="ECO:0007669"/>
    <property type="project" value="UniProtKB-KW"/>
</dbReference>
<keyword evidence="5" id="KW-0762">Sugar transport</keyword>